<dbReference type="AlphaFoldDB" id="W1NMB6"/>
<evidence type="ECO:0000313" key="2">
    <source>
        <dbReference type="EMBL" id="ERM96390.1"/>
    </source>
</evidence>
<dbReference type="HOGENOM" id="CLU_2100126_0_0_1"/>
<feature type="compositionally biased region" description="Polar residues" evidence="1">
    <location>
        <begin position="32"/>
        <end position="42"/>
    </location>
</feature>
<dbReference type="EMBL" id="KI397142">
    <property type="protein sequence ID" value="ERM96390.1"/>
    <property type="molecule type" value="Genomic_DNA"/>
</dbReference>
<dbReference type="Gramene" id="ERM96390">
    <property type="protein sequence ID" value="ERM96390"/>
    <property type="gene ID" value="AMTR_s00001p00238550"/>
</dbReference>
<evidence type="ECO:0000313" key="3">
    <source>
        <dbReference type="Proteomes" id="UP000017836"/>
    </source>
</evidence>
<name>W1NMB6_AMBTC</name>
<keyword evidence="3" id="KW-1185">Reference proteome</keyword>
<accession>W1NMB6</accession>
<sequence>MGGLAASAHTRGGHKSTSTHSYHHTDGLATGAYTQGGPNANHPSHYHIGGVAASAHTLGGPKATHPSLAPHRRPSRPIYSSHTLSPHQGWPEGHPTHTTKWSAPQLSDLLMHSGST</sequence>
<dbReference type="Proteomes" id="UP000017836">
    <property type="component" value="Unassembled WGS sequence"/>
</dbReference>
<protein>
    <submittedName>
        <fullName evidence="2">Uncharacterized protein</fullName>
    </submittedName>
</protein>
<gene>
    <name evidence="2" type="ORF">AMTR_s00001p00238550</name>
</gene>
<organism evidence="2 3">
    <name type="scientific">Amborella trichopoda</name>
    <dbReference type="NCBI Taxonomy" id="13333"/>
    <lineage>
        <taxon>Eukaryota</taxon>
        <taxon>Viridiplantae</taxon>
        <taxon>Streptophyta</taxon>
        <taxon>Embryophyta</taxon>
        <taxon>Tracheophyta</taxon>
        <taxon>Spermatophyta</taxon>
        <taxon>Magnoliopsida</taxon>
        <taxon>Amborellales</taxon>
        <taxon>Amborellaceae</taxon>
        <taxon>Amborella</taxon>
    </lineage>
</organism>
<feature type="region of interest" description="Disordered" evidence="1">
    <location>
        <begin position="1"/>
        <end position="116"/>
    </location>
</feature>
<feature type="compositionally biased region" description="Polar residues" evidence="1">
    <location>
        <begin position="96"/>
        <end position="105"/>
    </location>
</feature>
<reference evidence="3" key="1">
    <citation type="journal article" date="2013" name="Science">
        <title>The Amborella genome and the evolution of flowering plants.</title>
        <authorList>
            <consortium name="Amborella Genome Project"/>
        </authorList>
    </citation>
    <scope>NUCLEOTIDE SEQUENCE [LARGE SCALE GENOMIC DNA]</scope>
</reference>
<proteinExistence type="predicted"/>
<evidence type="ECO:0000256" key="1">
    <source>
        <dbReference type="SAM" id="MobiDB-lite"/>
    </source>
</evidence>